<dbReference type="EMBL" id="JARPWY010000013">
    <property type="protein sequence ID" value="MDT2513914.1"/>
    <property type="molecule type" value="Genomic_DNA"/>
</dbReference>
<proteinExistence type="predicted"/>
<evidence type="ECO:0000313" key="5">
    <source>
        <dbReference type="Proteomes" id="UP001264335"/>
    </source>
</evidence>
<dbReference type="EMBL" id="JARPWH010000012">
    <property type="protein sequence ID" value="MDT2401783.1"/>
    <property type="molecule type" value="Genomic_DNA"/>
</dbReference>
<keyword evidence="1" id="KW-0812">Transmembrane</keyword>
<dbReference type="RefSeq" id="WP_311820671.1">
    <property type="nucleotide sequence ID" value="NZ_JARPWH010000012.1"/>
</dbReference>
<evidence type="ECO:0000313" key="3">
    <source>
        <dbReference type="EMBL" id="MDT2513914.1"/>
    </source>
</evidence>
<organism evidence="2 4">
    <name type="scientific">Enterococcus avium</name>
    <name type="common">Streptococcus avium</name>
    <dbReference type="NCBI Taxonomy" id="33945"/>
    <lineage>
        <taxon>Bacteria</taxon>
        <taxon>Bacillati</taxon>
        <taxon>Bacillota</taxon>
        <taxon>Bacilli</taxon>
        <taxon>Lactobacillales</taxon>
        <taxon>Enterococcaceae</taxon>
        <taxon>Enterococcus</taxon>
    </lineage>
</organism>
<evidence type="ECO:0000313" key="4">
    <source>
        <dbReference type="Proteomes" id="UP001260773"/>
    </source>
</evidence>
<dbReference type="Proteomes" id="UP001260773">
    <property type="component" value="Unassembled WGS sequence"/>
</dbReference>
<protein>
    <submittedName>
        <fullName evidence="2">Uncharacterized protein</fullName>
    </submittedName>
</protein>
<evidence type="ECO:0000256" key="1">
    <source>
        <dbReference type="SAM" id="Phobius"/>
    </source>
</evidence>
<keyword evidence="1" id="KW-0472">Membrane</keyword>
<feature type="transmembrane region" description="Helical" evidence="1">
    <location>
        <begin position="48"/>
        <end position="73"/>
    </location>
</feature>
<keyword evidence="1" id="KW-1133">Transmembrane helix</keyword>
<dbReference type="Proteomes" id="UP001264335">
    <property type="component" value="Unassembled WGS sequence"/>
</dbReference>
<gene>
    <name evidence="2" type="ORF">P7D43_05305</name>
    <name evidence="3" type="ORF">P7D79_06650</name>
</gene>
<dbReference type="AlphaFoldDB" id="A0AAW8RPL4"/>
<comment type="caution">
    <text evidence="2">The sequence shown here is derived from an EMBL/GenBank/DDBJ whole genome shotgun (WGS) entry which is preliminary data.</text>
</comment>
<reference evidence="2 5" key="1">
    <citation type="submission" date="2023-03" db="EMBL/GenBank/DDBJ databases">
        <authorList>
            <person name="Shen W."/>
            <person name="Cai J."/>
        </authorList>
    </citation>
    <scope>NUCLEOTIDE SEQUENCE</scope>
    <source>
        <strain evidence="2">P33-2</strain>
        <strain evidence="3 5">Y2</strain>
    </source>
</reference>
<name>A0AAW8RPL4_ENTAV</name>
<accession>A0AAW8RPL4</accession>
<evidence type="ECO:0000313" key="2">
    <source>
        <dbReference type="EMBL" id="MDT2401783.1"/>
    </source>
</evidence>
<sequence>MDILIKMVTVVGAVFTVRGLFGVFTGAMDFFSGRKNDNPTKMDNGIESMITGGAMAGIAASIAAAIIVSINAIKF</sequence>
<feature type="transmembrane region" description="Helical" evidence="1">
    <location>
        <begin position="7"/>
        <end position="28"/>
    </location>
</feature>